<dbReference type="PANTHER" id="PTHR23257">
    <property type="entry name" value="SERINE-THREONINE PROTEIN KINASE"/>
    <property type="match status" value="1"/>
</dbReference>
<feature type="domain" description="Protein kinase" evidence="1">
    <location>
        <begin position="19"/>
        <end position="295"/>
    </location>
</feature>
<name>A0ABR2H2I5_9EUKA</name>
<dbReference type="InterPro" id="IPR000719">
    <property type="entry name" value="Prot_kinase_dom"/>
</dbReference>
<dbReference type="PROSITE" id="PS00108">
    <property type="entry name" value="PROTEIN_KINASE_ST"/>
    <property type="match status" value="1"/>
</dbReference>
<dbReference type="EMBL" id="JAPFFF010000045">
    <property type="protein sequence ID" value="KAK8840434.1"/>
    <property type="molecule type" value="Genomic_DNA"/>
</dbReference>
<dbReference type="SUPFAM" id="SSF56112">
    <property type="entry name" value="Protein kinase-like (PK-like)"/>
    <property type="match status" value="1"/>
</dbReference>
<dbReference type="Pfam" id="PF00069">
    <property type="entry name" value="Pkinase"/>
    <property type="match status" value="1"/>
</dbReference>
<reference evidence="2 3" key="1">
    <citation type="submission" date="2024-04" db="EMBL/GenBank/DDBJ databases">
        <title>Tritrichomonas musculus Genome.</title>
        <authorList>
            <person name="Alves-Ferreira E."/>
            <person name="Grigg M."/>
            <person name="Lorenzi H."/>
            <person name="Galac M."/>
        </authorList>
    </citation>
    <scope>NUCLEOTIDE SEQUENCE [LARGE SCALE GENOMIC DNA]</scope>
    <source>
        <strain evidence="2 3">EAF2021</strain>
    </source>
</reference>
<organism evidence="2 3">
    <name type="scientific">Tritrichomonas musculus</name>
    <dbReference type="NCBI Taxonomy" id="1915356"/>
    <lineage>
        <taxon>Eukaryota</taxon>
        <taxon>Metamonada</taxon>
        <taxon>Parabasalia</taxon>
        <taxon>Tritrichomonadida</taxon>
        <taxon>Tritrichomonadidae</taxon>
        <taxon>Tritrichomonas</taxon>
    </lineage>
</organism>
<dbReference type="InterPro" id="IPR008271">
    <property type="entry name" value="Ser/Thr_kinase_AS"/>
</dbReference>
<keyword evidence="3" id="KW-1185">Reference proteome</keyword>
<sequence length="354" mass="40935">MQSKKSQDHEKLFVNINNFNIISKIDSGSFGSVYSVQNTITNKEYAAKILNSSNCDDLFSQMINREINIMLRFHHPTIISFLGYSLKDFNNEDKVTLIMKLAKNGSLAHIIQLSKEGLLNSSQYDNTTRQIILVGIARGMMYLHQHRVIHRDLKPGNILIDEFFHPLITDFGLSKFYELGHSKSQSHHCGTTIYMAPEVISGKPYNGKADVYSFGILMFEVVTEEIPYPLLEEGKMSLFEFNNKVVGHNYRPQLNDHINPNIKELIEKCWSNDPDERPSFEELFKKLAFEEDKYYLDGVNANELGFYTDYIMDDFVQDEEEVPFINASIEKVSQELDKIAAETKEMKKQQFYIF</sequence>
<dbReference type="Gene3D" id="3.30.200.20">
    <property type="entry name" value="Phosphorylase Kinase, domain 1"/>
    <property type="match status" value="1"/>
</dbReference>
<evidence type="ECO:0000313" key="3">
    <source>
        <dbReference type="Proteomes" id="UP001470230"/>
    </source>
</evidence>
<dbReference type="InterPro" id="IPR001245">
    <property type="entry name" value="Ser-Thr/Tyr_kinase_cat_dom"/>
</dbReference>
<evidence type="ECO:0000313" key="2">
    <source>
        <dbReference type="EMBL" id="KAK8840434.1"/>
    </source>
</evidence>
<accession>A0ABR2H2I5</accession>
<dbReference type="Gene3D" id="1.10.510.10">
    <property type="entry name" value="Transferase(Phosphotransferase) domain 1"/>
    <property type="match status" value="1"/>
</dbReference>
<gene>
    <name evidence="2" type="ORF">M9Y10_030639</name>
</gene>
<dbReference type="InterPro" id="IPR011009">
    <property type="entry name" value="Kinase-like_dom_sf"/>
</dbReference>
<dbReference type="Proteomes" id="UP001470230">
    <property type="component" value="Unassembled WGS sequence"/>
</dbReference>
<dbReference type="SMART" id="SM00220">
    <property type="entry name" value="S_TKc"/>
    <property type="match status" value="1"/>
</dbReference>
<dbReference type="CDD" id="cd13999">
    <property type="entry name" value="STKc_MAP3K-like"/>
    <property type="match status" value="1"/>
</dbReference>
<dbReference type="InterPro" id="IPR050167">
    <property type="entry name" value="Ser_Thr_protein_kinase"/>
</dbReference>
<protein>
    <recommendedName>
        <fullName evidence="1">Protein kinase domain-containing protein</fullName>
    </recommendedName>
</protein>
<dbReference type="PROSITE" id="PS50011">
    <property type="entry name" value="PROTEIN_KINASE_DOM"/>
    <property type="match status" value="1"/>
</dbReference>
<evidence type="ECO:0000259" key="1">
    <source>
        <dbReference type="PROSITE" id="PS50011"/>
    </source>
</evidence>
<dbReference type="PRINTS" id="PR00109">
    <property type="entry name" value="TYRKINASE"/>
</dbReference>
<comment type="caution">
    <text evidence="2">The sequence shown here is derived from an EMBL/GenBank/DDBJ whole genome shotgun (WGS) entry which is preliminary data.</text>
</comment>
<proteinExistence type="predicted"/>